<dbReference type="PROSITE" id="PS00583">
    <property type="entry name" value="PFKB_KINASES_1"/>
    <property type="match status" value="1"/>
</dbReference>
<evidence type="ECO:0000313" key="15">
    <source>
        <dbReference type="Proteomes" id="UP001501166"/>
    </source>
</evidence>
<keyword evidence="9 12" id="KW-0460">Magnesium</keyword>
<comment type="caution">
    <text evidence="14">The sequence shown here is derived from an EMBL/GenBank/DDBJ whole genome shotgun (WGS) entry which is preliminary data.</text>
</comment>
<dbReference type="NCBIfam" id="TIGR02152">
    <property type="entry name" value="D_ribokin_bact"/>
    <property type="match status" value="1"/>
</dbReference>
<keyword evidence="12" id="KW-0963">Cytoplasm</keyword>
<dbReference type="InterPro" id="IPR011877">
    <property type="entry name" value="Ribokinase"/>
</dbReference>
<evidence type="ECO:0000256" key="10">
    <source>
        <dbReference type="ARBA" id="ARBA00022958"/>
    </source>
</evidence>
<dbReference type="Pfam" id="PF00294">
    <property type="entry name" value="PfkB"/>
    <property type="match status" value="1"/>
</dbReference>
<feature type="binding site" evidence="12">
    <location>
        <begin position="39"/>
        <end position="43"/>
    </location>
    <ligand>
        <name>substrate</name>
    </ligand>
</feature>
<name>A0ABP3H342_9LACT</name>
<evidence type="ECO:0000256" key="12">
    <source>
        <dbReference type="HAMAP-Rule" id="MF_01987"/>
    </source>
</evidence>
<comment type="caution">
    <text evidence="12">Lacks conserved residue(s) required for the propagation of feature annotation.</text>
</comment>
<feature type="binding site" evidence="12">
    <location>
        <position position="245"/>
    </location>
    <ligand>
        <name>substrate</name>
    </ligand>
</feature>
<comment type="pathway">
    <text evidence="12">Carbohydrate metabolism; D-ribose degradation; D-ribose 5-phosphate from beta-D-ribopyranose: step 2/2.</text>
</comment>
<keyword evidence="7 12" id="KW-0418">Kinase</keyword>
<feature type="binding site" evidence="12">
    <location>
        <position position="280"/>
    </location>
    <ligand>
        <name>K(+)</name>
        <dbReference type="ChEBI" id="CHEBI:29103"/>
    </ligand>
</feature>
<dbReference type="SUPFAM" id="SSF53613">
    <property type="entry name" value="Ribokinase-like"/>
    <property type="match status" value="1"/>
</dbReference>
<keyword evidence="11 12" id="KW-0119">Carbohydrate metabolism</keyword>
<keyword evidence="4 12" id="KW-0808">Transferase</keyword>
<protein>
    <recommendedName>
        <fullName evidence="3 12">Ribokinase</fullName>
        <shortName evidence="12">RK</shortName>
        <ecNumber evidence="2 12">2.7.1.15</ecNumber>
    </recommendedName>
</protein>
<evidence type="ECO:0000256" key="1">
    <source>
        <dbReference type="ARBA" id="ARBA00005380"/>
    </source>
</evidence>
<feature type="binding site" evidence="12">
    <location>
        <position position="269"/>
    </location>
    <ligand>
        <name>ATP</name>
        <dbReference type="ChEBI" id="CHEBI:30616"/>
    </ligand>
</feature>
<evidence type="ECO:0000256" key="3">
    <source>
        <dbReference type="ARBA" id="ARBA00016943"/>
    </source>
</evidence>
<gene>
    <name evidence="12 14" type="primary">rbsK</name>
    <name evidence="14" type="ORF">GCM10008932_09770</name>
</gene>
<dbReference type="PANTHER" id="PTHR10584">
    <property type="entry name" value="SUGAR KINASE"/>
    <property type="match status" value="1"/>
</dbReference>
<evidence type="ECO:0000313" key="14">
    <source>
        <dbReference type="EMBL" id="GAA0359170.1"/>
    </source>
</evidence>
<comment type="subunit">
    <text evidence="12">Homodimer.</text>
</comment>
<sequence>MPKITVVGSISTDFVVETDKRPSMGETVEGKSFTTSFGGKGANQAVASARLGGEVHMLGAVGTDIFGEELLNNLRENHIFVNGVERVTHPSGSAFITLFAQDNSIIYVPGANGEYTPEKLNDFVATHSIIQNSDLVMVQNETPEETVQELIQLCEELKVPLLLNPAPARSLNQELIEKVAFITPNETEFDVLFPGEEMETVLRTFPNKLIITLGSKGAVYYDGEEIQEVPSTKVSNVVDTTGAGDVFNGAFAFAYSSGLKIKDSIQFANIAAGLSIQKVGAQTGAPTLEQMKEHEDFEKAWHFKQ</sequence>
<dbReference type="InterPro" id="IPR029056">
    <property type="entry name" value="Ribokinase-like"/>
</dbReference>
<dbReference type="EMBL" id="BAAACW010000059">
    <property type="protein sequence ID" value="GAA0359170.1"/>
    <property type="molecule type" value="Genomic_DNA"/>
</dbReference>
<evidence type="ECO:0000259" key="13">
    <source>
        <dbReference type="Pfam" id="PF00294"/>
    </source>
</evidence>
<dbReference type="CDD" id="cd01174">
    <property type="entry name" value="ribokinase"/>
    <property type="match status" value="1"/>
</dbReference>
<keyword evidence="15" id="KW-1185">Reference proteome</keyword>
<comment type="similarity">
    <text evidence="12">Belongs to the carbohydrate kinase PfkB family. Ribokinase subfamily.</text>
</comment>
<feature type="domain" description="Carbohydrate kinase PfkB" evidence="13">
    <location>
        <begin position="1"/>
        <end position="287"/>
    </location>
</feature>
<keyword evidence="8 12" id="KW-0067">ATP-binding</keyword>
<dbReference type="InterPro" id="IPR002139">
    <property type="entry name" value="Ribo/fructo_kinase"/>
</dbReference>
<proteinExistence type="inferred from homology"/>
<comment type="catalytic activity">
    <reaction evidence="12">
        <text>D-ribose + ATP = D-ribose 5-phosphate + ADP + H(+)</text>
        <dbReference type="Rhea" id="RHEA:13697"/>
        <dbReference type="ChEBI" id="CHEBI:15378"/>
        <dbReference type="ChEBI" id="CHEBI:30616"/>
        <dbReference type="ChEBI" id="CHEBI:47013"/>
        <dbReference type="ChEBI" id="CHEBI:78346"/>
        <dbReference type="ChEBI" id="CHEBI:456216"/>
        <dbReference type="EC" id="2.7.1.15"/>
    </reaction>
</comment>
<evidence type="ECO:0000256" key="7">
    <source>
        <dbReference type="ARBA" id="ARBA00022777"/>
    </source>
</evidence>
<feature type="binding site" evidence="12">
    <location>
        <begin position="244"/>
        <end position="245"/>
    </location>
    <ligand>
        <name>ATP</name>
        <dbReference type="ChEBI" id="CHEBI:30616"/>
    </ligand>
</feature>
<keyword evidence="10 12" id="KW-0630">Potassium</keyword>
<dbReference type="PROSITE" id="PS00584">
    <property type="entry name" value="PFKB_KINASES_2"/>
    <property type="match status" value="1"/>
</dbReference>
<feature type="active site" description="Proton acceptor" evidence="12">
    <location>
        <position position="245"/>
    </location>
</feature>
<evidence type="ECO:0000256" key="4">
    <source>
        <dbReference type="ARBA" id="ARBA00022679"/>
    </source>
</evidence>
<dbReference type="HAMAP" id="MF_01987">
    <property type="entry name" value="Ribokinase"/>
    <property type="match status" value="1"/>
</dbReference>
<comment type="activity regulation">
    <text evidence="12">Activated by a monovalent cation that binds near, but not in, the active site. The most likely occupant of the site in vivo is potassium. Ion binding induces a conformational change that may alter substrate affinity.</text>
</comment>
<evidence type="ECO:0000256" key="11">
    <source>
        <dbReference type="ARBA" id="ARBA00023277"/>
    </source>
</evidence>
<evidence type="ECO:0000256" key="2">
    <source>
        <dbReference type="ARBA" id="ARBA00012035"/>
    </source>
</evidence>
<comment type="subcellular location">
    <subcellularLocation>
        <location evidence="12">Cytoplasm</location>
    </subcellularLocation>
</comment>
<feature type="binding site" evidence="12">
    <location>
        <begin position="11"/>
        <end position="13"/>
    </location>
    <ligand>
        <name>substrate</name>
    </ligand>
</feature>
<evidence type="ECO:0000256" key="8">
    <source>
        <dbReference type="ARBA" id="ARBA00022840"/>
    </source>
</evidence>
<reference evidence="15" key="1">
    <citation type="journal article" date="2019" name="Int. J. Syst. Evol. Microbiol.">
        <title>The Global Catalogue of Microorganisms (GCM) 10K type strain sequencing project: providing services to taxonomists for standard genome sequencing and annotation.</title>
        <authorList>
            <consortium name="The Broad Institute Genomics Platform"/>
            <consortium name="The Broad Institute Genome Sequencing Center for Infectious Disease"/>
            <person name="Wu L."/>
            <person name="Ma J."/>
        </authorList>
    </citation>
    <scope>NUCLEOTIDE SEQUENCE [LARGE SCALE GENOMIC DNA]</scope>
    <source>
        <strain evidence="15">JCM 12662</strain>
    </source>
</reference>
<comment type="function">
    <text evidence="12">Catalyzes the phosphorylation of ribose at O-5 in a reaction requiring ATP and magnesium. The resulting D-ribose-5-phosphate can then be used either for sythesis of nucleotides, histidine, and tryptophan, or as a component of the pentose phosphate pathway.</text>
</comment>
<feature type="binding site" evidence="12">
    <location>
        <position position="278"/>
    </location>
    <ligand>
        <name>K(+)</name>
        <dbReference type="ChEBI" id="CHEBI:29103"/>
    </ligand>
</feature>
<accession>A0ABP3H342</accession>
<comment type="similarity">
    <text evidence="1">Belongs to the carbohydrate kinase pfkB family.</text>
</comment>
<feature type="binding site" evidence="12">
    <location>
        <begin position="212"/>
        <end position="217"/>
    </location>
    <ligand>
        <name>ATP</name>
        <dbReference type="ChEBI" id="CHEBI:30616"/>
    </ligand>
</feature>
<dbReference type="Proteomes" id="UP001501166">
    <property type="component" value="Unassembled WGS sequence"/>
</dbReference>
<feature type="binding site" evidence="12">
    <location>
        <position position="141"/>
    </location>
    <ligand>
        <name>substrate</name>
    </ligand>
</feature>
<feature type="binding site" evidence="12">
    <location>
        <position position="185"/>
    </location>
    <ligand>
        <name>ATP</name>
        <dbReference type="ChEBI" id="CHEBI:30616"/>
    </ligand>
</feature>
<feature type="binding site" evidence="12">
    <location>
        <position position="241"/>
    </location>
    <ligand>
        <name>K(+)</name>
        <dbReference type="ChEBI" id="CHEBI:29103"/>
    </ligand>
</feature>
<dbReference type="PANTHER" id="PTHR10584:SF166">
    <property type="entry name" value="RIBOKINASE"/>
    <property type="match status" value="1"/>
</dbReference>
<dbReference type="PRINTS" id="PR00990">
    <property type="entry name" value="RIBOKINASE"/>
</dbReference>
<dbReference type="RefSeq" id="WP_343754492.1">
    <property type="nucleotide sequence ID" value="NZ_BAAACW010000059.1"/>
</dbReference>
<evidence type="ECO:0000256" key="5">
    <source>
        <dbReference type="ARBA" id="ARBA00022723"/>
    </source>
</evidence>
<keyword evidence="6 12" id="KW-0547">Nucleotide-binding</keyword>
<feature type="binding site" evidence="12">
    <location>
        <position position="275"/>
    </location>
    <ligand>
        <name>K(+)</name>
        <dbReference type="ChEBI" id="CHEBI:29103"/>
    </ligand>
</feature>
<feature type="binding site" evidence="12">
    <location>
        <position position="239"/>
    </location>
    <ligand>
        <name>K(+)</name>
        <dbReference type="ChEBI" id="CHEBI:29103"/>
    </ligand>
</feature>
<dbReference type="InterPro" id="IPR011611">
    <property type="entry name" value="PfkB_dom"/>
</dbReference>
<dbReference type="EC" id="2.7.1.15" evidence="2 12"/>
<evidence type="ECO:0000256" key="6">
    <source>
        <dbReference type="ARBA" id="ARBA00022741"/>
    </source>
</evidence>
<comment type="cofactor">
    <cofactor evidence="12">
        <name>Mg(2+)</name>
        <dbReference type="ChEBI" id="CHEBI:18420"/>
    </cofactor>
    <text evidence="12">Requires a divalent cation, most likely magnesium in vivo, as an electrophilic catalyst to aid phosphoryl group transfer. It is the chelate of the metal and the nucleotide that is the actual substrate.</text>
</comment>
<dbReference type="InterPro" id="IPR002173">
    <property type="entry name" value="Carboh/pur_kinase_PfkB_CS"/>
</dbReference>
<evidence type="ECO:0000256" key="9">
    <source>
        <dbReference type="ARBA" id="ARBA00022842"/>
    </source>
</evidence>
<keyword evidence="5 12" id="KW-0479">Metal-binding</keyword>
<organism evidence="14 15">
    <name type="scientific">Alkalibacterium iburiense</name>
    <dbReference type="NCBI Taxonomy" id="290589"/>
    <lineage>
        <taxon>Bacteria</taxon>
        <taxon>Bacillati</taxon>
        <taxon>Bacillota</taxon>
        <taxon>Bacilli</taxon>
        <taxon>Lactobacillales</taxon>
        <taxon>Carnobacteriaceae</taxon>
        <taxon>Alkalibacterium</taxon>
    </lineage>
</organism>
<dbReference type="Gene3D" id="3.40.1190.20">
    <property type="match status" value="1"/>
</dbReference>